<evidence type="ECO:0000313" key="1">
    <source>
        <dbReference type="EMBL" id="KAJ8674111.1"/>
    </source>
</evidence>
<evidence type="ECO:0000313" key="2">
    <source>
        <dbReference type="Proteomes" id="UP001239111"/>
    </source>
</evidence>
<reference evidence="1" key="1">
    <citation type="submission" date="2023-04" db="EMBL/GenBank/DDBJ databases">
        <title>A chromosome-level genome assembly of the parasitoid wasp Eretmocerus hayati.</title>
        <authorList>
            <person name="Zhong Y."/>
            <person name="Liu S."/>
            <person name="Liu Y."/>
        </authorList>
    </citation>
    <scope>NUCLEOTIDE SEQUENCE</scope>
    <source>
        <strain evidence="1">ZJU_SS_LIU_2023</strain>
    </source>
</reference>
<dbReference type="Proteomes" id="UP001239111">
    <property type="component" value="Chromosome 3"/>
</dbReference>
<organism evidence="1 2">
    <name type="scientific">Eretmocerus hayati</name>
    <dbReference type="NCBI Taxonomy" id="131215"/>
    <lineage>
        <taxon>Eukaryota</taxon>
        <taxon>Metazoa</taxon>
        <taxon>Ecdysozoa</taxon>
        <taxon>Arthropoda</taxon>
        <taxon>Hexapoda</taxon>
        <taxon>Insecta</taxon>
        <taxon>Pterygota</taxon>
        <taxon>Neoptera</taxon>
        <taxon>Endopterygota</taxon>
        <taxon>Hymenoptera</taxon>
        <taxon>Apocrita</taxon>
        <taxon>Proctotrupomorpha</taxon>
        <taxon>Chalcidoidea</taxon>
        <taxon>Aphelinidae</taxon>
        <taxon>Aphelininae</taxon>
        <taxon>Eretmocerus</taxon>
    </lineage>
</organism>
<keyword evidence="2" id="KW-1185">Reference proteome</keyword>
<comment type="caution">
    <text evidence="1">The sequence shown here is derived from an EMBL/GenBank/DDBJ whole genome shotgun (WGS) entry which is preliminary data.</text>
</comment>
<proteinExistence type="predicted"/>
<gene>
    <name evidence="1" type="ORF">QAD02_005373</name>
</gene>
<dbReference type="EMBL" id="CM056743">
    <property type="protein sequence ID" value="KAJ8674111.1"/>
    <property type="molecule type" value="Genomic_DNA"/>
</dbReference>
<sequence>MCSRYISGVLLKRNSPHFACETYRNAHFYTNPYGKRHSKFKWCGRRMSLWLREQGVQVFRACTRQFEFIAAQRIRRSVQIFHLYSKIWDEVALKEFIKIWKRRMARNTRDFIVASVGVTMYNWDQERISDNEVYSQEIEKIYKLRELTVVCPECHLRLVIDVTQPGIQYCQCHKIKFASKLARHEGVEWEPFIERQDMVVWRKEEEDAGGLYAYKVHGTFADVSAEDFLQVQIDTDYRKQWDATAKQLEIIDTDPLYEGSSDTHSDVIYWEMIWPRMFANRDYVYKRRWYHDKKTGSVIIVSKETEHPAAPDRTDTHRVSTYRSFMVIKPYTDYQEPGIEFVLTYFDDPGVNIPAAVTAWVALSGLPDYLCRMRQAGKDYKNYKALQRANSPEPTSVTDDESHEVNENESVRVEKNDEPEEKCSDEIGKEEVQEKSEETCVTGKSLNSELNDHDVSDNEDDIEDDDSDRRNRGFLDYIFLFKLFA</sequence>
<name>A0ACC2NU19_9HYME</name>
<accession>A0ACC2NU19</accession>
<protein>
    <submittedName>
        <fullName evidence="1">Uncharacterized protein</fullName>
    </submittedName>
</protein>